<comment type="similarity">
    <text evidence="4">Belongs to the MAPEG family.</text>
</comment>
<dbReference type="EMBL" id="JALNTZ010000004">
    <property type="protein sequence ID" value="KAJ3655797.1"/>
    <property type="molecule type" value="Genomic_DNA"/>
</dbReference>
<evidence type="ECO:0000256" key="7">
    <source>
        <dbReference type="ARBA" id="ARBA00022692"/>
    </source>
</evidence>
<keyword evidence="7 17" id="KW-0812">Transmembrane</keyword>
<dbReference type="PANTHER" id="PTHR10689:SF6">
    <property type="entry name" value="MICROSOMAL GLUTATHIONE S-TRANSFERASE 1"/>
    <property type="match status" value="1"/>
</dbReference>
<evidence type="ECO:0000256" key="14">
    <source>
        <dbReference type="ARBA" id="ARBA00038540"/>
    </source>
</evidence>
<dbReference type="SUPFAM" id="SSF161084">
    <property type="entry name" value="MAPEG domain-like"/>
    <property type="match status" value="1"/>
</dbReference>
<keyword evidence="12" id="KW-0496">Mitochondrion</keyword>
<evidence type="ECO:0000256" key="2">
    <source>
        <dbReference type="ARBA" id="ARBA00004294"/>
    </source>
</evidence>
<feature type="transmembrane region" description="Helical" evidence="17">
    <location>
        <begin position="18"/>
        <end position="37"/>
    </location>
</feature>
<evidence type="ECO:0000256" key="9">
    <source>
        <dbReference type="ARBA" id="ARBA00022824"/>
    </source>
</evidence>
<evidence type="ECO:0000256" key="4">
    <source>
        <dbReference type="ARBA" id="ARBA00010459"/>
    </source>
</evidence>
<reference evidence="19" key="1">
    <citation type="journal article" date="2023" name="G3 (Bethesda)">
        <title>Whole genome assemblies of Zophobas morio and Tenebrio molitor.</title>
        <authorList>
            <person name="Kaur S."/>
            <person name="Stinson S.A."/>
            <person name="diCenzo G.C."/>
        </authorList>
    </citation>
    <scope>NUCLEOTIDE SEQUENCE</scope>
    <source>
        <strain evidence="19">QUZm001</strain>
    </source>
</reference>
<evidence type="ECO:0000256" key="3">
    <source>
        <dbReference type="ARBA" id="ARBA00004477"/>
    </source>
</evidence>
<dbReference type="PANTHER" id="PTHR10689">
    <property type="entry name" value="MICROSOMAL GLUTATHIONE S-TRANSFERASE 1"/>
    <property type="match status" value="1"/>
</dbReference>
<dbReference type="Pfam" id="PF01124">
    <property type="entry name" value="MAPEG"/>
    <property type="match status" value="1"/>
</dbReference>
<feature type="transmembrane region" description="Helical" evidence="17">
    <location>
        <begin position="99"/>
        <end position="121"/>
    </location>
</feature>
<dbReference type="Gene3D" id="1.20.120.550">
    <property type="entry name" value="Membrane associated eicosanoid/glutathione metabolism-like domain"/>
    <property type="match status" value="1"/>
</dbReference>
<evidence type="ECO:0000256" key="8">
    <source>
        <dbReference type="ARBA" id="ARBA00022787"/>
    </source>
</evidence>
<dbReference type="EMBL" id="JALNTZ010000006">
    <property type="protein sequence ID" value="KAJ3649122.1"/>
    <property type="molecule type" value="Genomic_DNA"/>
</dbReference>
<evidence type="ECO:0000256" key="12">
    <source>
        <dbReference type="ARBA" id="ARBA00023128"/>
    </source>
</evidence>
<name>A0AA38IL57_9CUCU</name>
<keyword evidence="13 17" id="KW-0472">Membrane</keyword>
<evidence type="ECO:0000256" key="13">
    <source>
        <dbReference type="ARBA" id="ARBA00023136"/>
    </source>
</evidence>
<comment type="function">
    <text evidence="1">Conjugation of reduced glutathione to a wide number of exogenous and endogenous hydrophobic electrophiles.</text>
</comment>
<evidence type="ECO:0000313" key="20">
    <source>
        <dbReference type="Proteomes" id="UP001168821"/>
    </source>
</evidence>
<dbReference type="Proteomes" id="UP001168821">
    <property type="component" value="Unassembled WGS sequence"/>
</dbReference>
<feature type="transmembrane region" description="Helical" evidence="17">
    <location>
        <begin position="133"/>
        <end position="151"/>
    </location>
</feature>
<keyword evidence="6" id="KW-0808">Transferase</keyword>
<evidence type="ECO:0000256" key="17">
    <source>
        <dbReference type="SAM" id="Phobius"/>
    </source>
</evidence>
<dbReference type="FunFam" id="1.20.120.550:FF:000002">
    <property type="entry name" value="Microsomal glutathione S-transferase 1"/>
    <property type="match status" value="1"/>
</dbReference>
<evidence type="ECO:0000256" key="16">
    <source>
        <dbReference type="ARBA" id="ARBA00049385"/>
    </source>
</evidence>
<dbReference type="GO" id="GO:0004364">
    <property type="term" value="F:glutathione transferase activity"/>
    <property type="evidence" value="ECO:0007669"/>
    <property type="project" value="UniProtKB-EC"/>
</dbReference>
<dbReference type="InterPro" id="IPR023352">
    <property type="entry name" value="MAPEG-like_dom_sf"/>
</dbReference>
<evidence type="ECO:0000256" key="1">
    <source>
        <dbReference type="ARBA" id="ARBA00003701"/>
    </source>
</evidence>
<keyword evidence="20" id="KW-1185">Reference proteome</keyword>
<evidence type="ECO:0000256" key="15">
    <source>
        <dbReference type="ARBA" id="ARBA00039397"/>
    </source>
</evidence>
<accession>A0AA38IL57</accession>
<evidence type="ECO:0000256" key="11">
    <source>
        <dbReference type="ARBA" id="ARBA00022990"/>
    </source>
</evidence>
<evidence type="ECO:0000313" key="18">
    <source>
        <dbReference type="EMBL" id="KAJ3649122.1"/>
    </source>
</evidence>
<dbReference type="GO" id="GO:0005789">
    <property type="term" value="C:endoplasmic reticulum membrane"/>
    <property type="evidence" value="ECO:0007669"/>
    <property type="project" value="UniProtKB-SubCell"/>
</dbReference>
<keyword evidence="10 17" id="KW-1133">Transmembrane helix</keyword>
<dbReference type="InterPro" id="IPR040162">
    <property type="entry name" value="MGST1-like"/>
</dbReference>
<gene>
    <name evidence="19" type="ORF">Zmor_014910</name>
    <name evidence="18" type="ORF">Zmor_020882</name>
</gene>
<comment type="subcellular location">
    <subcellularLocation>
        <location evidence="3">Endoplasmic reticulum membrane</location>
        <topology evidence="3">Multi-pass membrane protein</topology>
    </subcellularLocation>
    <subcellularLocation>
        <location evidence="2">Mitochondrion outer membrane</location>
    </subcellularLocation>
</comment>
<evidence type="ECO:0000256" key="5">
    <source>
        <dbReference type="ARBA" id="ARBA00012452"/>
    </source>
</evidence>
<dbReference type="GO" id="GO:0005741">
    <property type="term" value="C:mitochondrial outer membrane"/>
    <property type="evidence" value="ECO:0007669"/>
    <property type="project" value="UniProtKB-SubCell"/>
</dbReference>
<organism evidence="19 20">
    <name type="scientific">Zophobas morio</name>
    <dbReference type="NCBI Taxonomy" id="2755281"/>
    <lineage>
        <taxon>Eukaryota</taxon>
        <taxon>Metazoa</taxon>
        <taxon>Ecdysozoa</taxon>
        <taxon>Arthropoda</taxon>
        <taxon>Hexapoda</taxon>
        <taxon>Insecta</taxon>
        <taxon>Pterygota</taxon>
        <taxon>Neoptera</taxon>
        <taxon>Endopterygota</taxon>
        <taxon>Coleoptera</taxon>
        <taxon>Polyphaga</taxon>
        <taxon>Cucujiformia</taxon>
        <taxon>Tenebrionidae</taxon>
        <taxon>Zophobas</taxon>
    </lineage>
</organism>
<proteinExistence type="inferred from homology"/>
<evidence type="ECO:0000256" key="6">
    <source>
        <dbReference type="ARBA" id="ARBA00022679"/>
    </source>
</evidence>
<keyword evidence="11" id="KW-0007">Acetylation</keyword>
<comment type="catalytic activity">
    <reaction evidence="16">
        <text>RX + glutathione = an S-substituted glutathione + a halide anion + H(+)</text>
        <dbReference type="Rhea" id="RHEA:16437"/>
        <dbReference type="ChEBI" id="CHEBI:15378"/>
        <dbReference type="ChEBI" id="CHEBI:16042"/>
        <dbReference type="ChEBI" id="CHEBI:17792"/>
        <dbReference type="ChEBI" id="CHEBI:57925"/>
        <dbReference type="ChEBI" id="CHEBI:90779"/>
        <dbReference type="EC" id="2.5.1.18"/>
    </reaction>
    <physiologicalReaction direction="left-to-right" evidence="16">
        <dbReference type="Rhea" id="RHEA:16438"/>
    </physiologicalReaction>
</comment>
<feature type="transmembrane region" description="Helical" evidence="17">
    <location>
        <begin position="77"/>
        <end position="93"/>
    </location>
</feature>
<dbReference type="InterPro" id="IPR001129">
    <property type="entry name" value="Membr-assoc_MAPEG"/>
</dbReference>
<keyword evidence="8" id="KW-1000">Mitochondrion outer membrane</keyword>
<protein>
    <recommendedName>
        <fullName evidence="15">Microsomal glutathione S-transferase 1</fullName>
        <ecNumber evidence="5">2.5.1.18</ecNumber>
    </recommendedName>
</protein>
<sequence>MEVSFEHLLRTNPVLRIYLFYTAVLALKMMLMTLLTIRQRFLNNAFVCEEDAVFLRGVVSRTNENVERVRRGHRNDMETIYLFLLTGFAYIWTNPDPAWTNSLFLLFTVGRFIHTFVYTIVVTPQPARGLSWLVGYVIMGYMALKTLIYFYN</sequence>
<evidence type="ECO:0000256" key="10">
    <source>
        <dbReference type="ARBA" id="ARBA00022989"/>
    </source>
</evidence>
<comment type="caution">
    <text evidence="19">The sequence shown here is derived from an EMBL/GenBank/DDBJ whole genome shotgun (WGS) entry which is preliminary data.</text>
</comment>
<comment type="subunit">
    <text evidence="14">Homotrimer; The trimer binds only one molecule of glutathione.</text>
</comment>
<dbReference type="AlphaFoldDB" id="A0AA38IL57"/>
<keyword evidence="9" id="KW-0256">Endoplasmic reticulum</keyword>
<evidence type="ECO:0000313" key="19">
    <source>
        <dbReference type="EMBL" id="KAJ3655797.1"/>
    </source>
</evidence>
<dbReference type="EC" id="2.5.1.18" evidence="5"/>